<feature type="domain" description="Winged helix DNA-binding" evidence="1">
    <location>
        <begin position="20"/>
        <end position="99"/>
    </location>
</feature>
<evidence type="ECO:0000259" key="1">
    <source>
        <dbReference type="Pfam" id="PF13601"/>
    </source>
</evidence>
<evidence type="ECO:0000313" key="3">
    <source>
        <dbReference type="Proteomes" id="UP001596004"/>
    </source>
</evidence>
<dbReference type="EMBL" id="JBHSFP010000019">
    <property type="protein sequence ID" value="MFC4534040.1"/>
    <property type="molecule type" value="Genomic_DNA"/>
</dbReference>
<dbReference type="InterPro" id="IPR027395">
    <property type="entry name" value="WH_DNA-bd_dom"/>
</dbReference>
<dbReference type="RefSeq" id="WP_380844068.1">
    <property type="nucleotide sequence ID" value="NZ_JBHSFP010000019.1"/>
</dbReference>
<accession>A0ABV9CMF8</accession>
<evidence type="ECO:0000313" key="2">
    <source>
        <dbReference type="EMBL" id="MFC4534040.1"/>
    </source>
</evidence>
<dbReference type="PANTHER" id="PTHR37318">
    <property type="entry name" value="BSL7504 PROTEIN"/>
    <property type="match status" value="1"/>
</dbReference>
<protein>
    <submittedName>
        <fullName evidence="2">Winged helix-turn-helix domain-containing protein</fullName>
    </submittedName>
</protein>
<dbReference type="PANTHER" id="PTHR37318:SF1">
    <property type="entry name" value="BSL7504 PROTEIN"/>
    <property type="match status" value="1"/>
</dbReference>
<dbReference type="InterPro" id="IPR036388">
    <property type="entry name" value="WH-like_DNA-bd_sf"/>
</dbReference>
<dbReference type="InterPro" id="IPR036390">
    <property type="entry name" value="WH_DNA-bd_sf"/>
</dbReference>
<dbReference type="Gene3D" id="1.10.10.10">
    <property type="entry name" value="Winged helix-like DNA-binding domain superfamily/Winged helix DNA-binding domain"/>
    <property type="match status" value="1"/>
</dbReference>
<dbReference type="Pfam" id="PF13601">
    <property type="entry name" value="HTH_34"/>
    <property type="match status" value="1"/>
</dbReference>
<proteinExistence type="predicted"/>
<comment type="caution">
    <text evidence="2">The sequence shown here is derived from an EMBL/GenBank/DDBJ whole genome shotgun (WGS) entry which is preliminary data.</text>
</comment>
<reference evidence="3" key="1">
    <citation type="journal article" date="2019" name="Int. J. Syst. Evol. Microbiol.">
        <title>The Global Catalogue of Microorganisms (GCM) 10K type strain sequencing project: providing services to taxonomists for standard genome sequencing and annotation.</title>
        <authorList>
            <consortium name="The Broad Institute Genomics Platform"/>
            <consortium name="The Broad Institute Genome Sequencing Center for Infectious Disease"/>
            <person name="Wu L."/>
            <person name="Ma J."/>
        </authorList>
    </citation>
    <scope>NUCLEOTIDE SEQUENCE [LARGE SCALE GENOMIC DNA]</scope>
    <source>
        <strain evidence="3">CGMCC 4.7132</strain>
    </source>
</reference>
<dbReference type="SUPFAM" id="SSF46785">
    <property type="entry name" value="Winged helix' DNA-binding domain"/>
    <property type="match status" value="1"/>
</dbReference>
<name>A0ABV9CMF8_9ACTN</name>
<organism evidence="2 3">
    <name type="scientific">Sphaerisporangium dianthi</name>
    <dbReference type="NCBI Taxonomy" id="1436120"/>
    <lineage>
        <taxon>Bacteria</taxon>
        <taxon>Bacillati</taxon>
        <taxon>Actinomycetota</taxon>
        <taxon>Actinomycetes</taxon>
        <taxon>Streptosporangiales</taxon>
        <taxon>Streptosporangiaceae</taxon>
        <taxon>Sphaerisporangium</taxon>
    </lineage>
</organism>
<sequence>MTENGAHPRHDLDQLIHTPVRLSIMAALAAAEKVEFRFLRDTIEVSDSLLSKHMLTLEEAGYVKVEKAFISKKPGTWLSLTPRGREAFGEYVSVLEKIMKGTPHA</sequence>
<dbReference type="Proteomes" id="UP001596004">
    <property type="component" value="Unassembled WGS sequence"/>
</dbReference>
<gene>
    <name evidence="2" type="ORF">ACFO60_25030</name>
</gene>
<keyword evidence="3" id="KW-1185">Reference proteome</keyword>